<dbReference type="RefSeq" id="XP_055866515.1">
    <property type="nucleotide sequence ID" value="XM_056010540.1"/>
</dbReference>
<evidence type="ECO:0000313" key="3">
    <source>
        <dbReference type="RefSeq" id="XP_055866515.1"/>
    </source>
</evidence>
<keyword evidence="2" id="KW-1185">Reference proteome</keyword>
<dbReference type="GeneID" id="129922842"/>
<gene>
    <name evidence="3" type="primary">LOC129922842</name>
</gene>
<protein>
    <submittedName>
        <fullName evidence="3">Uncharacterized protein LOC129922842 isoform X1</fullName>
    </submittedName>
</protein>
<proteinExistence type="predicted"/>
<keyword evidence="1" id="KW-0812">Transmembrane</keyword>
<sequence length="373" mass="42876">MRKYSEFPFRMDSGNSLKSVIPAITQYKDQLYSKKVTIHLPTMYTLVLPLIINLCVLANIVTTKNAPFNITCESTSKCGNVVIENEDTFNCLTEIDEGIKKYNITQYSVRFYVAKENIDIEGKNLQHTCQVFLLQGCQEQNQPCNCSGNYDIDWNFTARYDKHNKARIQARLFQSSSSVIYSNILTGPRIIKDPRNSTFQLLVNNKEVHDNEKIKCSKYDELLFSIFPQDSAEVLSLHDVINNQTFKSGQKVRVKSHYIIINIKLCDRELRSYNLILQYDDLKQTASIIPESSTKTTSKDDKNGNSTIIWAPMIAIGVLLFAIIVFTYMFCSREKYNACKERCSNPGDFRIMTNRVPETNERSEETTMINLKT</sequence>
<evidence type="ECO:0000313" key="2">
    <source>
        <dbReference type="Proteomes" id="UP001165740"/>
    </source>
</evidence>
<feature type="transmembrane region" description="Helical" evidence="1">
    <location>
        <begin position="308"/>
        <end position="331"/>
    </location>
</feature>
<name>A0A9W2YUV8_BIOGL</name>
<keyword evidence="1" id="KW-0472">Membrane</keyword>
<reference evidence="3" key="1">
    <citation type="submission" date="2025-08" db="UniProtKB">
        <authorList>
            <consortium name="RefSeq"/>
        </authorList>
    </citation>
    <scope>IDENTIFICATION</scope>
</reference>
<dbReference type="Proteomes" id="UP001165740">
    <property type="component" value="Chromosome 14"/>
</dbReference>
<organism evidence="2 3">
    <name type="scientific">Biomphalaria glabrata</name>
    <name type="common">Bloodfluke planorb</name>
    <name type="synonym">Freshwater snail</name>
    <dbReference type="NCBI Taxonomy" id="6526"/>
    <lineage>
        <taxon>Eukaryota</taxon>
        <taxon>Metazoa</taxon>
        <taxon>Spiralia</taxon>
        <taxon>Lophotrochozoa</taxon>
        <taxon>Mollusca</taxon>
        <taxon>Gastropoda</taxon>
        <taxon>Heterobranchia</taxon>
        <taxon>Euthyneura</taxon>
        <taxon>Panpulmonata</taxon>
        <taxon>Hygrophila</taxon>
        <taxon>Lymnaeoidea</taxon>
        <taxon>Planorbidae</taxon>
        <taxon>Biomphalaria</taxon>
    </lineage>
</organism>
<accession>A0A9W2YUV8</accession>
<evidence type="ECO:0000256" key="1">
    <source>
        <dbReference type="SAM" id="Phobius"/>
    </source>
</evidence>
<keyword evidence="1" id="KW-1133">Transmembrane helix</keyword>
<dbReference type="AlphaFoldDB" id="A0A9W2YUV8"/>